<dbReference type="AlphaFoldDB" id="A0A1C3K5R5"/>
<evidence type="ECO:0000313" key="3">
    <source>
        <dbReference type="Proteomes" id="UP000078558"/>
    </source>
</evidence>
<keyword evidence="3" id="KW-1185">Reference proteome</keyword>
<dbReference type="SUPFAM" id="SSF55729">
    <property type="entry name" value="Acyl-CoA N-acyltransferases (Nat)"/>
    <property type="match status" value="1"/>
</dbReference>
<gene>
    <name evidence="1" type="ORF">ODI_03345</name>
    <name evidence="2" type="ORF">ODI_R3353</name>
</gene>
<sequence length="387" mass="42844">MADDTPRYRLQIIDSLAEVDAADWDALAATAGCLLSHAFLHGLEATGCVGEGTGWLPRHVLLRDEADGSLAGAVPLYLKGHSYGEYVFDWAWAEAYERHGLRYYPKWLSAIPFTPVGGTRLLARDTATRDALARALPAIAEESRLSSLHVLFPREDEARALAEAGCMLRADTQFHWRNAGWSGFEDFLASLSQPKRKKIRAERRKVQEAGVSTRVVSGGQITPEQWAFFYTCYAATYRLRGNDPYLTPDFFTHLGQALPEHCVMALAERDGRQIAACLLLSDIVEGERRLYGRYWGAVADVPCLHFELSYYTPIAWAIAQGVSVIEGGAQGEHKLARGFLPVPTRSAHWLAHPAFAQAVEDFLERESRGVEAYVAELGGHSPFKHGA</sequence>
<dbReference type="Gene3D" id="3.40.630.30">
    <property type="match status" value="1"/>
</dbReference>
<dbReference type="InterPro" id="IPR007434">
    <property type="entry name" value="FemAB-like"/>
</dbReference>
<dbReference type="Pfam" id="PF04339">
    <property type="entry name" value="FemAB_like"/>
    <property type="match status" value="1"/>
</dbReference>
<dbReference type="EMBL" id="LT907988">
    <property type="protein sequence ID" value="SOE51320.1"/>
    <property type="molecule type" value="Genomic_DNA"/>
</dbReference>
<proteinExistence type="predicted"/>
<accession>A0A1C3K5R5</accession>
<dbReference type="PANTHER" id="PTHR47017:SF1">
    <property type="entry name" value="ACYL-COA"/>
    <property type="match status" value="1"/>
</dbReference>
<name>A0A1C3K5R5_9BURK</name>
<dbReference type="EMBL" id="FLRC01000039">
    <property type="protein sequence ID" value="SBT26697.1"/>
    <property type="molecule type" value="Genomic_DNA"/>
</dbReference>
<dbReference type="OrthoDB" id="9776898at2"/>
<reference evidence="2 3" key="2">
    <citation type="submission" date="2017-08" db="EMBL/GenBank/DDBJ databases">
        <authorList>
            <person name="de Groot N.N."/>
        </authorList>
    </citation>
    <scope>NUCLEOTIDE SEQUENCE [LARGE SCALE GENOMIC DNA]</scope>
    <source>
        <strain evidence="2">Orrdi1</strain>
    </source>
</reference>
<evidence type="ECO:0000313" key="2">
    <source>
        <dbReference type="EMBL" id="SOE51320.1"/>
    </source>
</evidence>
<dbReference type="STRING" id="1851544.ODI_03345"/>
<reference evidence="1 3" key="1">
    <citation type="submission" date="2016-06" db="EMBL/GenBank/DDBJ databases">
        <authorList>
            <person name="Kjaerup R.B."/>
            <person name="Dalgaard T.S."/>
            <person name="Juul-Madsen H.R."/>
        </authorList>
    </citation>
    <scope>NUCLEOTIDE SEQUENCE [LARGE SCALE GENOMIC DNA]</scope>
    <source>
        <strain evidence="1">Orrdi1</strain>
    </source>
</reference>
<dbReference type="PANTHER" id="PTHR47017">
    <property type="entry name" value="ACYL-COA"/>
    <property type="match status" value="1"/>
</dbReference>
<organism evidence="1 3">
    <name type="scientific">Orrella dioscoreae</name>
    <dbReference type="NCBI Taxonomy" id="1851544"/>
    <lineage>
        <taxon>Bacteria</taxon>
        <taxon>Pseudomonadati</taxon>
        <taxon>Pseudomonadota</taxon>
        <taxon>Betaproteobacteria</taxon>
        <taxon>Burkholderiales</taxon>
        <taxon>Alcaligenaceae</taxon>
        <taxon>Orrella</taxon>
    </lineage>
</organism>
<dbReference type="InterPro" id="IPR016181">
    <property type="entry name" value="Acyl_CoA_acyltransferase"/>
</dbReference>
<protein>
    <submittedName>
        <fullName evidence="1">COGs COG3146</fullName>
    </submittedName>
</protein>
<dbReference type="RefSeq" id="WP_067756977.1">
    <property type="nucleotide sequence ID" value="NZ_LT907988.1"/>
</dbReference>
<evidence type="ECO:0000313" key="1">
    <source>
        <dbReference type="EMBL" id="SBT26697.1"/>
    </source>
</evidence>
<dbReference type="Proteomes" id="UP000078558">
    <property type="component" value="Chromosome I"/>
</dbReference>
<dbReference type="KEGG" id="odi:ODI_R3353"/>